<feature type="region of interest" description="Disordered" evidence="1">
    <location>
        <begin position="135"/>
        <end position="162"/>
    </location>
</feature>
<protein>
    <submittedName>
        <fullName evidence="2">Uncharacterized protein</fullName>
    </submittedName>
</protein>
<accession>A0A8T0EA13</accession>
<dbReference type="AlphaFoldDB" id="A0A8T0EA13"/>
<proteinExistence type="predicted"/>
<dbReference type="Proteomes" id="UP000807504">
    <property type="component" value="Unassembled WGS sequence"/>
</dbReference>
<reference evidence="2" key="2">
    <citation type="submission" date="2020-06" db="EMBL/GenBank/DDBJ databases">
        <authorList>
            <person name="Sheffer M."/>
        </authorList>
    </citation>
    <scope>NUCLEOTIDE SEQUENCE</scope>
</reference>
<evidence type="ECO:0000313" key="2">
    <source>
        <dbReference type="EMBL" id="KAF8767291.1"/>
    </source>
</evidence>
<reference evidence="2" key="1">
    <citation type="journal article" date="2020" name="bioRxiv">
        <title>Chromosome-level reference genome of the European wasp spider Argiope bruennichi: a resource for studies on range expansion and evolutionary adaptation.</title>
        <authorList>
            <person name="Sheffer M.M."/>
            <person name="Hoppe A."/>
            <person name="Krehenwinkel H."/>
            <person name="Uhl G."/>
            <person name="Kuss A.W."/>
            <person name="Jensen L."/>
            <person name="Jensen C."/>
            <person name="Gillespie R.G."/>
            <person name="Hoff K.J."/>
            <person name="Prost S."/>
        </authorList>
    </citation>
    <scope>NUCLEOTIDE SEQUENCE</scope>
</reference>
<feature type="region of interest" description="Disordered" evidence="1">
    <location>
        <begin position="359"/>
        <end position="389"/>
    </location>
</feature>
<gene>
    <name evidence="2" type="ORF">HNY73_020274</name>
</gene>
<comment type="caution">
    <text evidence="2">The sequence shown here is derived from an EMBL/GenBank/DDBJ whole genome shotgun (WGS) entry which is preliminary data.</text>
</comment>
<sequence length="389" mass="43877">MFMTASALSMSSKKNLDVPNYLQVILASYKTPKETLQKESETQKTESLDAVKNIPSQLDSLLQLRRDLYHAYNLTYQIKDPVGHVLYRNEYGDGSGVLKGSMDFTKDTGTKTVINYTLQVEETPAAISEPVPEEMYEPKMSSSGDGNLMTEEDTSEEEKPHIITLSTPPQKVEYSVMDSNGNLNQKESYLSAHSDMKGVSDFDDLQALSSHLVEDKEQAPDYSAFNVGMRAPGMMFHIKPKPRGYEQVWKKGQGLVVNREYELPYNYRNAIRYHTYMEDDEDEKPLHIYSTKPTIKVLQVSRDFNGNYEISTMTGDNIKQRSLGDNEGERSLYMSHSKPAVHAMHLTSGDSKLFEADAHEQYSQHPLDYDGIENQDNSSSSSGNLQPSA</sequence>
<keyword evidence="3" id="KW-1185">Reference proteome</keyword>
<dbReference type="EMBL" id="JABXBU010002230">
    <property type="protein sequence ID" value="KAF8767291.1"/>
    <property type="molecule type" value="Genomic_DNA"/>
</dbReference>
<evidence type="ECO:0000313" key="3">
    <source>
        <dbReference type="Proteomes" id="UP000807504"/>
    </source>
</evidence>
<organism evidence="2 3">
    <name type="scientific">Argiope bruennichi</name>
    <name type="common">Wasp spider</name>
    <name type="synonym">Aranea bruennichi</name>
    <dbReference type="NCBI Taxonomy" id="94029"/>
    <lineage>
        <taxon>Eukaryota</taxon>
        <taxon>Metazoa</taxon>
        <taxon>Ecdysozoa</taxon>
        <taxon>Arthropoda</taxon>
        <taxon>Chelicerata</taxon>
        <taxon>Arachnida</taxon>
        <taxon>Araneae</taxon>
        <taxon>Araneomorphae</taxon>
        <taxon>Entelegynae</taxon>
        <taxon>Araneoidea</taxon>
        <taxon>Araneidae</taxon>
        <taxon>Argiope</taxon>
    </lineage>
</organism>
<name>A0A8T0EA13_ARGBR</name>
<evidence type="ECO:0000256" key="1">
    <source>
        <dbReference type="SAM" id="MobiDB-lite"/>
    </source>
</evidence>